<feature type="region of interest" description="Disordered" evidence="1">
    <location>
        <begin position="342"/>
        <end position="415"/>
    </location>
</feature>
<dbReference type="OrthoDB" id="3800892at2759"/>
<protein>
    <submittedName>
        <fullName evidence="2">Uncharacterized protein</fullName>
    </submittedName>
</protein>
<feature type="region of interest" description="Disordered" evidence="1">
    <location>
        <begin position="146"/>
        <end position="167"/>
    </location>
</feature>
<feature type="region of interest" description="Disordered" evidence="1">
    <location>
        <begin position="251"/>
        <end position="310"/>
    </location>
</feature>
<reference evidence="2 3" key="1">
    <citation type="journal article" date="2014" name="PLoS ONE">
        <title>De novo Genome Assembly of the Fungal Plant Pathogen Pyrenophora semeniperda.</title>
        <authorList>
            <person name="Soliai M.M."/>
            <person name="Meyer S.E."/>
            <person name="Udall J.A."/>
            <person name="Elzinga D.E."/>
            <person name="Hermansen R.A."/>
            <person name="Bodily P.M."/>
            <person name="Hart A.A."/>
            <person name="Coleman C.E."/>
        </authorList>
    </citation>
    <scope>NUCLEOTIDE SEQUENCE [LARGE SCALE GENOMIC DNA]</scope>
    <source>
        <strain evidence="2 3">CCB06</strain>
        <tissue evidence="2">Mycelium</tissue>
    </source>
</reference>
<keyword evidence="3" id="KW-1185">Reference proteome</keyword>
<gene>
    <name evidence="2" type="ORF">GMOD_00007155</name>
</gene>
<proteinExistence type="predicted"/>
<name>A0A3M7MCF8_9PLEO</name>
<evidence type="ECO:0000313" key="2">
    <source>
        <dbReference type="EMBL" id="RMZ72157.1"/>
    </source>
</evidence>
<dbReference type="AlphaFoldDB" id="A0A3M7MCF8"/>
<dbReference type="Proteomes" id="UP000265663">
    <property type="component" value="Unassembled WGS sequence"/>
</dbReference>
<accession>A0A3M7MCF8</accession>
<dbReference type="EMBL" id="KE747829">
    <property type="protein sequence ID" value="RMZ72157.1"/>
    <property type="molecule type" value="Genomic_DNA"/>
</dbReference>
<feature type="compositionally biased region" description="Basic and acidic residues" evidence="1">
    <location>
        <begin position="259"/>
        <end position="271"/>
    </location>
</feature>
<organism evidence="2 3">
    <name type="scientific">Pyrenophora seminiperda CCB06</name>
    <dbReference type="NCBI Taxonomy" id="1302712"/>
    <lineage>
        <taxon>Eukaryota</taxon>
        <taxon>Fungi</taxon>
        <taxon>Dikarya</taxon>
        <taxon>Ascomycota</taxon>
        <taxon>Pezizomycotina</taxon>
        <taxon>Dothideomycetes</taxon>
        <taxon>Pleosporomycetidae</taxon>
        <taxon>Pleosporales</taxon>
        <taxon>Pleosporineae</taxon>
        <taxon>Pleosporaceae</taxon>
        <taxon>Pyrenophora</taxon>
    </lineage>
</organism>
<sequence>MAINNNPIKCKSCARVLATVVPTGLNPTTSPETSDGCDTCQQFSTLFNAVQTADMTWATYQDKRDSMTKSWAREKYKKAHMEFHNWLMTVEAPTEPKKQDHETNPNDPEVEQQNQSAKRRHSHSPTVQEFSEITKMADDVVQQHQNISLSLRPSPKRSRSMASLSMASLPGRKRLKFSETVNFPASYRSSEEYHRPSETYVRGRNAPPEGSEYMDTSGSGQTFLSFTQMKKVGTKWVELSEEELAKKKENAKVAAGQRKSWEAREAERAKAQETSGGVTEELGQGKQAMPNARTTRSTRRAQETSGDARVQETLTATTQAESRKPLRKAKEILLNGTLDKTQEPCRNVAPTSSTPIAETDGTHSTAREPLGAPEDIGGGVQRLEGQDAEKATTETRQDDRNRAREADIAHQERQKGTCSTSTVACGGGGDGGAAAIERDMLLAEPMGHAASCAGWEDAYTASAAATDDRPVAAPMLHIDDQTTSIVHDDAVITSDTVGNQDAIHTLQRNGCVPADCLSDTTAAS</sequence>
<evidence type="ECO:0000256" key="1">
    <source>
        <dbReference type="SAM" id="MobiDB-lite"/>
    </source>
</evidence>
<evidence type="ECO:0000313" key="3">
    <source>
        <dbReference type="Proteomes" id="UP000265663"/>
    </source>
</evidence>
<feature type="region of interest" description="Disordered" evidence="1">
    <location>
        <begin position="194"/>
        <end position="217"/>
    </location>
</feature>
<feature type="compositionally biased region" description="Basic and acidic residues" evidence="1">
    <location>
        <begin position="95"/>
        <end position="104"/>
    </location>
</feature>
<feature type="region of interest" description="Disordered" evidence="1">
    <location>
        <begin position="95"/>
        <end position="128"/>
    </location>
</feature>
<feature type="compositionally biased region" description="Basic and acidic residues" evidence="1">
    <location>
        <begin position="384"/>
        <end position="415"/>
    </location>
</feature>